<evidence type="ECO:0000256" key="1">
    <source>
        <dbReference type="ARBA" id="ARBA00004651"/>
    </source>
</evidence>
<evidence type="ECO:0000256" key="9">
    <source>
        <dbReference type="SAM" id="Phobius"/>
    </source>
</evidence>
<feature type="transmembrane region" description="Helical" evidence="9">
    <location>
        <begin position="111"/>
        <end position="134"/>
    </location>
</feature>
<feature type="transmembrane region" description="Helical" evidence="9">
    <location>
        <begin position="154"/>
        <end position="179"/>
    </location>
</feature>
<keyword evidence="2 8" id="KW-0813">Transport</keyword>
<evidence type="ECO:0000256" key="6">
    <source>
        <dbReference type="ARBA" id="ARBA00022989"/>
    </source>
</evidence>
<dbReference type="GO" id="GO:0017038">
    <property type="term" value="P:protein import"/>
    <property type="evidence" value="ECO:0007669"/>
    <property type="project" value="TreeGrafter"/>
</dbReference>
<dbReference type="PANTHER" id="PTHR30625">
    <property type="entry name" value="PROTEIN TOLQ"/>
    <property type="match status" value="1"/>
</dbReference>
<dbReference type="InterPro" id="IPR002898">
    <property type="entry name" value="MotA_ExbB_proton_chnl"/>
</dbReference>
<dbReference type="Pfam" id="PF01618">
    <property type="entry name" value="MotA_ExbB"/>
    <property type="match status" value="1"/>
</dbReference>
<feature type="domain" description="MotA/TolQ/ExbB proton channel" evidence="10">
    <location>
        <begin position="71"/>
        <end position="191"/>
    </location>
</feature>
<dbReference type="EMBL" id="NOZQ01000140">
    <property type="protein sequence ID" value="OYD15156.1"/>
    <property type="molecule type" value="Genomic_DNA"/>
</dbReference>
<keyword evidence="6 9" id="KW-1133">Transmembrane helix</keyword>
<protein>
    <recommendedName>
        <fullName evidence="10">MotA/TolQ/ExbB proton channel domain-containing protein</fullName>
    </recommendedName>
</protein>
<dbReference type="GO" id="GO:0005886">
    <property type="term" value="C:plasma membrane"/>
    <property type="evidence" value="ECO:0007669"/>
    <property type="project" value="UniProtKB-SubCell"/>
</dbReference>
<dbReference type="Proteomes" id="UP000215215">
    <property type="component" value="Unassembled WGS sequence"/>
</dbReference>
<evidence type="ECO:0000256" key="5">
    <source>
        <dbReference type="ARBA" id="ARBA00022927"/>
    </source>
</evidence>
<name>A0A235BSI0_UNCW3</name>
<keyword evidence="5 8" id="KW-0653">Protein transport</keyword>
<evidence type="ECO:0000256" key="7">
    <source>
        <dbReference type="ARBA" id="ARBA00023136"/>
    </source>
</evidence>
<evidence type="ECO:0000259" key="10">
    <source>
        <dbReference type="Pfam" id="PF01618"/>
    </source>
</evidence>
<comment type="subcellular location">
    <subcellularLocation>
        <location evidence="1">Cell membrane</location>
        <topology evidence="1">Multi-pass membrane protein</topology>
    </subcellularLocation>
    <subcellularLocation>
        <location evidence="8">Membrane</location>
        <topology evidence="8">Multi-pass membrane protein</topology>
    </subcellularLocation>
</comment>
<evidence type="ECO:0000256" key="8">
    <source>
        <dbReference type="RuleBase" id="RU004057"/>
    </source>
</evidence>
<evidence type="ECO:0000256" key="4">
    <source>
        <dbReference type="ARBA" id="ARBA00022692"/>
    </source>
</evidence>
<keyword evidence="3" id="KW-1003">Cell membrane</keyword>
<evidence type="ECO:0000313" key="11">
    <source>
        <dbReference type="EMBL" id="OYD15156.1"/>
    </source>
</evidence>
<keyword evidence="4 9" id="KW-0812">Transmembrane</keyword>
<evidence type="ECO:0000256" key="3">
    <source>
        <dbReference type="ARBA" id="ARBA00022475"/>
    </source>
</evidence>
<gene>
    <name evidence="11" type="ORF">CH333_06390</name>
</gene>
<reference evidence="11 12" key="1">
    <citation type="submission" date="2017-07" db="EMBL/GenBank/DDBJ databases">
        <title>Recovery of genomes from metagenomes via a dereplication, aggregation, and scoring strategy.</title>
        <authorList>
            <person name="Sieber C.M."/>
            <person name="Probst A.J."/>
            <person name="Sharrar A."/>
            <person name="Thomas B.C."/>
            <person name="Hess M."/>
            <person name="Tringe S.G."/>
            <person name="Banfield J.F."/>
        </authorList>
    </citation>
    <scope>NUCLEOTIDE SEQUENCE [LARGE SCALE GENOMIC DNA]</scope>
    <source>
        <strain evidence="11">JGI_Cruoil_03_44_89</strain>
    </source>
</reference>
<dbReference type="AlphaFoldDB" id="A0A235BSI0"/>
<organism evidence="11 12">
    <name type="scientific">candidate division WOR-3 bacterium JGI_Cruoil_03_44_89</name>
    <dbReference type="NCBI Taxonomy" id="1973748"/>
    <lineage>
        <taxon>Bacteria</taxon>
        <taxon>Bacteria division WOR-3</taxon>
    </lineage>
</organism>
<evidence type="ECO:0000313" key="12">
    <source>
        <dbReference type="Proteomes" id="UP000215215"/>
    </source>
</evidence>
<dbReference type="InterPro" id="IPR050790">
    <property type="entry name" value="ExbB/TolQ_transport"/>
</dbReference>
<proteinExistence type="inferred from homology"/>
<accession>A0A235BSI0</accession>
<sequence>MLPGTTFVGLLRSPWIIVLLLTAAILVVVAIERFSNLRKIRFDEAKVLREIERKLESKDIESAIRVCENDNSPLTRVLRGGLQVASLSRDDIYDALEKTQMRERGIMETRIGVLSTIAFIAPLLGLLGTVVGIIQAFSGMASAGGTDPTAMMSGVAVALLTTALGIIIAVPSAILFSIFSGRVDSIMQRIEIASKELMVMLSKMGKK</sequence>
<feature type="transmembrane region" description="Helical" evidence="9">
    <location>
        <begin position="12"/>
        <end position="31"/>
    </location>
</feature>
<comment type="similarity">
    <text evidence="8">Belongs to the exbB/tolQ family.</text>
</comment>
<evidence type="ECO:0000256" key="2">
    <source>
        <dbReference type="ARBA" id="ARBA00022448"/>
    </source>
</evidence>
<keyword evidence="7 9" id="KW-0472">Membrane</keyword>
<comment type="caution">
    <text evidence="11">The sequence shown here is derived from an EMBL/GenBank/DDBJ whole genome shotgun (WGS) entry which is preliminary data.</text>
</comment>
<dbReference type="PANTHER" id="PTHR30625:SF15">
    <property type="entry name" value="BIOPOLYMER TRANSPORT PROTEIN EXBB"/>
    <property type="match status" value="1"/>
</dbReference>